<dbReference type="Proteomes" id="UP000183275">
    <property type="component" value="Unassembled WGS sequence"/>
</dbReference>
<evidence type="ECO:0000313" key="1">
    <source>
        <dbReference type="EMBL" id="SEV80719.1"/>
    </source>
</evidence>
<keyword evidence="2" id="KW-1185">Reference proteome</keyword>
<sequence length="100" mass="11256">MTMQTYRLEIREAEANGIDADVYNEDGTVEASTRVAYDDFDLDPPGSRDDEPNATTEVTADVTTLDLQYERDDAGFAFRLLGDRDELTSIRIDDEEWGLA</sequence>
<dbReference type="RefSeq" id="WP_049992252.1">
    <property type="nucleotide sequence ID" value="NZ_FOIS01000001.1"/>
</dbReference>
<proteinExistence type="predicted"/>
<dbReference type="eggNOG" id="arCOG10326">
    <property type="taxonomic scope" value="Archaea"/>
</dbReference>
<organism evidence="1 2">
    <name type="scientific">Natrinema salifodinae</name>
    <dbReference type="NCBI Taxonomy" id="1202768"/>
    <lineage>
        <taxon>Archaea</taxon>
        <taxon>Methanobacteriati</taxon>
        <taxon>Methanobacteriota</taxon>
        <taxon>Stenosarchaea group</taxon>
        <taxon>Halobacteria</taxon>
        <taxon>Halobacteriales</taxon>
        <taxon>Natrialbaceae</taxon>
        <taxon>Natrinema</taxon>
    </lineage>
</organism>
<dbReference type="AlphaFoldDB" id="A0A1I0LZF2"/>
<name>A0A1I0LZF2_9EURY</name>
<protein>
    <submittedName>
        <fullName evidence="1">Uncharacterized protein</fullName>
    </submittedName>
</protein>
<gene>
    <name evidence="1" type="ORF">SAMN05216285_0143</name>
</gene>
<accession>A0A1I0LZF2</accession>
<dbReference type="OrthoDB" id="313211at2157"/>
<dbReference type="STRING" id="1202768.SAMN05216285_0143"/>
<evidence type="ECO:0000313" key="2">
    <source>
        <dbReference type="Proteomes" id="UP000183275"/>
    </source>
</evidence>
<reference evidence="2" key="1">
    <citation type="submission" date="2016-10" db="EMBL/GenBank/DDBJ databases">
        <authorList>
            <person name="Varghese N."/>
        </authorList>
    </citation>
    <scope>NUCLEOTIDE SEQUENCE [LARGE SCALE GENOMIC DNA]</scope>
    <source>
        <strain evidence="2">CGMCC 1.12284</strain>
    </source>
</reference>
<dbReference type="EMBL" id="FOIS01000001">
    <property type="protein sequence ID" value="SEV80719.1"/>
    <property type="molecule type" value="Genomic_DNA"/>
</dbReference>